<reference evidence="7 8" key="1">
    <citation type="submission" date="2024-04" db="EMBL/GenBank/DDBJ databases">
        <title>Tritrichomonas musculus Genome.</title>
        <authorList>
            <person name="Alves-Ferreira E."/>
            <person name="Grigg M."/>
            <person name="Lorenzi H."/>
            <person name="Galac M."/>
        </authorList>
    </citation>
    <scope>NUCLEOTIDE SEQUENCE [LARGE SCALE GENOMIC DNA]</scope>
    <source>
        <strain evidence="7 8">EAF2021</strain>
    </source>
</reference>
<feature type="transmembrane region" description="Helical" evidence="6">
    <location>
        <begin position="86"/>
        <end position="103"/>
    </location>
</feature>
<keyword evidence="3 6" id="KW-0812">Transmembrane</keyword>
<dbReference type="InterPro" id="IPR012506">
    <property type="entry name" value="TMEM86B-like"/>
</dbReference>
<name>A0ABR2KHU0_9EUKA</name>
<evidence type="ECO:0000256" key="1">
    <source>
        <dbReference type="ARBA" id="ARBA00004141"/>
    </source>
</evidence>
<feature type="transmembrane region" description="Helical" evidence="6">
    <location>
        <begin position="36"/>
        <end position="54"/>
    </location>
</feature>
<comment type="caution">
    <text evidence="7">The sequence shown here is derived from an EMBL/GenBank/DDBJ whole genome shotgun (WGS) entry which is preliminary data.</text>
</comment>
<evidence type="ECO:0000256" key="6">
    <source>
        <dbReference type="SAM" id="Phobius"/>
    </source>
</evidence>
<evidence type="ECO:0000256" key="2">
    <source>
        <dbReference type="ARBA" id="ARBA00007375"/>
    </source>
</evidence>
<dbReference type="Proteomes" id="UP001470230">
    <property type="component" value="Unassembled WGS sequence"/>
</dbReference>
<feature type="transmembrane region" description="Helical" evidence="6">
    <location>
        <begin position="6"/>
        <end position="24"/>
    </location>
</feature>
<accession>A0ABR2KHU0</accession>
<keyword evidence="5 6" id="KW-0472">Membrane</keyword>
<comment type="subcellular location">
    <subcellularLocation>
        <location evidence="1">Membrane</location>
        <topology evidence="1">Multi-pass membrane protein</topology>
    </subcellularLocation>
</comment>
<dbReference type="Pfam" id="PF07947">
    <property type="entry name" value="YhhN"/>
    <property type="match status" value="1"/>
</dbReference>
<proteinExistence type="inferred from homology"/>
<evidence type="ECO:0000313" key="7">
    <source>
        <dbReference type="EMBL" id="KAK8889997.1"/>
    </source>
</evidence>
<feature type="transmembrane region" description="Helical" evidence="6">
    <location>
        <begin position="115"/>
        <end position="133"/>
    </location>
</feature>
<feature type="transmembrane region" description="Helical" evidence="6">
    <location>
        <begin position="174"/>
        <end position="191"/>
    </location>
</feature>
<protein>
    <recommendedName>
        <fullName evidence="9">YhhN-like protein</fullName>
    </recommendedName>
</protein>
<feature type="transmembrane region" description="Helical" evidence="6">
    <location>
        <begin position="142"/>
        <end position="162"/>
    </location>
</feature>
<dbReference type="EMBL" id="JAPFFF010000005">
    <property type="protein sequence ID" value="KAK8889997.1"/>
    <property type="molecule type" value="Genomic_DNA"/>
</dbReference>
<feature type="transmembrane region" description="Helical" evidence="6">
    <location>
        <begin position="203"/>
        <end position="224"/>
    </location>
</feature>
<gene>
    <name evidence="7" type="ORF">M9Y10_034755</name>
</gene>
<sequence>MEFNLLGVYLSIANGLIMFINFALASNKFYGKIPTIFLVTKPLIVQFIFFHLYLNMEKVPLKIIGWCVFCFIGDIILLFRSVIANKLGCISFLVSQIIISLYYEVSYSIESMKSPLFLCIVLPPLFLFMFVLYPKAIKYKPIYADGIVYLASLILALASSVLRADKYNPQSLEFLSSCIGHFFFIISDYFLINATIMDQTDKFNIIVLPTYIIALIGISTGVILSQNKLEDY</sequence>
<keyword evidence="8" id="KW-1185">Reference proteome</keyword>
<feature type="transmembrane region" description="Helical" evidence="6">
    <location>
        <begin position="60"/>
        <end position="79"/>
    </location>
</feature>
<evidence type="ECO:0000256" key="5">
    <source>
        <dbReference type="ARBA" id="ARBA00023136"/>
    </source>
</evidence>
<evidence type="ECO:0000313" key="8">
    <source>
        <dbReference type="Proteomes" id="UP001470230"/>
    </source>
</evidence>
<evidence type="ECO:0008006" key="9">
    <source>
        <dbReference type="Google" id="ProtNLM"/>
    </source>
</evidence>
<evidence type="ECO:0000256" key="3">
    <source>
        <dbReference type="ARBA" id="ARBA00022692"/>
    </source>
</evidence>
<comment type="similarity">
    <text evidence="2">Belongs to the TMEM86 family.</text>
</comment>
<organism evidence="7 8">
    <name type="scientific">Tritrichomonas musculus</name>
    <dbReference type="NCBI Taxonomy" id="1915356"/>
    <lineage>
        <taxon>Eukaryota</taxon>
        <taxon>Metamonada</taxon>
        <taxon>Parabasalia</taxon>
        <taxon>Tritrichomonadida</taxon>
        <taxon>Tritrichomonadidae</taxon>
        <taxon>Tritrichomonas</taxon>
    </lineage>
</organism>
<keyword evidence="4 6" id="KW-1133">Transmembrane helix</keyword>
<evidence type="ECO:0000256" key="4">
    <source>
        <dbReference type="ARBA" id="ARBA00022989"/>
    </source>
</evidence>